<evidence type="ECO:0000313" key="1">
    <source>
        <dbReference type="EMBL" id="GAA2327628.1"/>
    </source>
</evidence>
<dbReference type="EMBL" id="BAAARV010000004">
    <property type="protein sequence ID" value="GAA2327628.1"/>
    <property type="molecule type" value="Genomic_DNA"/>
</dbReference>
<organism evidence="1 2">
    <name type="scientific">Dactylosporangium salmoneum</name>
    <dbReference type="NCBI Taxonomy" id="53361"/>
    <lineage>
        <taxon>Bacteria</taxon>
        <taxon>Bacillati</taxon>
        <taxon>Actinomycetota</taxon>
        <taxon>Actinomycetes</taxon>
        <taxon>Micromonosporales</taxon>
        <taxon>Micromonosporaceae</taxon>
        <taxon>Dactylosporangium</taxon>
    </lineage>
</organism>
<dbReference type="Proteomes" id="UP001501444">
    <property type="component" value="Unassembled WGS sequence"/>
</dbReference>
<dbReference type="RefSeq" id="WP_344610394.1">
    <property type="nucleotide sequence ID" value="NZ_BAAARV010000004.1"/>
</dbReference>
<proteinExistence type="predicted"/>
<gene>
    <name evidence="1" type="ORF">GCM10010170_003550</name>
</gene>
<accession>A0ABP5SDF1</accession>
<comment type="caution">
    <text evidence="1">The sequence shown here is derived from an EMBL/GenBank/DDBJ whole genome shotgun (WGS) entry which is preliminary data.</text>
</comment>
<name>A0ABP5SDF1_9ACTN</name>
<sequence>MTVGALLWRLAKLTLRGQWRTPVLVVPVPADPRLRAALADYLGVRDWRPRSVDVEPGPIALVTAYAERPTR</sequence>
<keyword evidence="2" id="KW-1185">Reference proteome</keyword>
<evidence type="ECO:0000313" key="2">
    <source>
        <dbReference type="Proteomes" id="UP001501444"/>
    </source>
</evidence>
<protein>
    <submittedName>
        <fullName evidence="1">Uncharacterized protein</fullName>
    </submittedName>
</protein>
<reference evidence="2" key="1">
    <citation type="journal article" date="2019" name="Int. J. Syst. Evol. Microbiol.">
        <title>The Global Catalogue of Microorganisms (GCM) 10K type strain sequencing project: providing services to taxonomists for standard genome sequencing and annotation.</title>
        <authorList>
            <consortium name="The Broad Institute Genomics Platform"/>
            <consortium name="The Broad Institute Genome Sequencing Center for Infectious Disease"/>
            <person name="Wu L."/>
            <person name="Ma J."/>
        </authorList>
    </citation>
    <scope>NUCLEOTIDE SEQUENCE [LARGE SCALE GENOMIC DNA]</scope>
    <source>
        <strain evidence="2">JCM 3272</strain>
    </source>
</reference>